<dbReference type="GO" id="GO:0016810">
    <property type="term" value="F:hydrolase activity, acting on carbon-nitrogen (but not peptide) bonds"/>
    <property type="evidence" value="ECO:0007669"/>
    <property type="project" value="InterPro"/>
</dbReference>
<dbReference type="SUPFAM" id="SSF51338">
    <property type="entry name" value="Composite domain of metallo-dependent hydrolases"/>
    <property type="match status" value="1"/>
</dbReference>
<dbReference type="InterPro" id="IPR011059">
    <property type="entry name" value="Metal-dep_hydrolase_composite"/>
</dbReference>
<name>A0A6J4VWC4_9BACT</name>
<dbReference type="CDD" id="cd01300">
    <property type="entry name" value="YtcJ_like"/>
    <property type="match status" value="1"/>
</dbReference>
<dbReference type="InterPro" id="IPR033932">
    <property type="entry name" value="YtcJ-like"/>
</dbReference>
<dbReference type="EMBL" id="CADCWN010000389">
    <property type="protein sequence ID" value="CAA9590042.1"/>
    <property type="molecule type" value="Genomic_DNA"/>
</dbReference>
<reference evidence="2" key="1">
    <citation type="submission" date="2020-02" db="EMBL/GenBank/DDBJ databases">
        <authorList>
            <person name="Meier V. D."/>
        </authorList>
    </citation>
    <scope>NUCLEOTIDE SEQUENCE</scope>
    <source>
        <strain evidence="2">AVDCRST_MAG18</strain>
    </source>
</reference>
<dbReference type="InterPro" id="IPR013108">
    <property type="entry name" value="Amidohydro_3"/>
</dbReference>
<proteinExistence type="predicted"/>
<dbReference type="AlphaFoldDB" id="A0A6J4VWC4"/>
<evidence type="ECO:0000313" key="2">
    <source>
        <dbReference type="EMBL" id="CAA9590042.1"/>
    </source>
</evidence>
<dbReference type="PANTHER" id="PTHR22642">
    <property type="entry name" value="IMIDAZOLONEPROPIONASE"/>
    <property type="match status" value="1"/>
</dbReference>
<evidence type="ECO:0000259" key="1">
    <source>
        <dbReference type="Pfam" id="PF07969"/>
    </source>
</evidence>
<sequence>MVRKFALYNGNIHTMNPAAPQAEAVGIVEGRIVAVGTNDEVRAAVGGGESLDARGRTVVPGMIDAHLHFLSLSLDLSRVQLLGVQSIEAATARAAERAHNSPPGEWISGGGWNYNFLHDNRWPTKLDLDLRISAHPVAFASQDHHSLWVNSRALEVAGITRETPDPPDGLIMRDADGEPTGMLIEGAMRPVREAIPVPTPAGVETALRAGMREANRLGLTGAGSMEGPDALVALQRLRATGGMTLRIYQSIPADLLDHAIALGLHSGFGDEWLRLGHLKIFSDGALGSRSALMLEPYAGEPDNYGIAVRTTENLRDLIRTAAQHGIASCIHAIGDAANRLLLDIFDEARANGLGPGLRHRIEHAQLLTPQDIGRFARLGVIPSMQPIHCTSDMFGIDRWWGDRGSFAYVFETLRRSGATLAFGSDAPVDNLSPLAGIHAAVTRQNAAGLPEGGWYPAERLSAYHALEAYCAGAAYASGEEAIKGTLEPGKLGDLVVLSQDILAIPGPEILHTEAEATVVGGEVVYGS</sequence>
<dbReference type="Pfam" id="PF07969">
    <property type="entry name" value="Amidohydro_3"/>
    <property type="match status" value="1"/>
</dbReference>
<dbReference type="SUPFAM" id="SSF51556">
    <property type="entry name" value="Metallo-dependent hydrolases"/>
    <property type="match status" value="1"/>
</dbReference>
<gene>
    <name evidence="2" type="ORF">AVDCRST_MAG18-4858</name>
</gene>
<dbReference type="PANTHER" id="PTHR22642:SF2">
    <property type="entry name" value="PROTEIN LONG AFTER FAR-RED 3"/>
    <property type="match status" value="1"/>
</dbReference>
<dbReference type="Gene3D" id="3.20.20.140">
    <property type="entry name" value="Metal-dependent hydrolases"/>
    <property type="match status" value="1"/>
</dbReference>
<dbReference type="Gene3D" id="2.30.40.10">
    <property type="entry name" value="Urease, subunit C, domain 1"/>
    <property type="match status" value="1"/>
</dbReference>
<dbReference type="Gene3D" id="3.10.310.70">
    <property type="match status" value="1"/>
</dbReference>
<accession>A0A6J4VWC4</accession>
<protein>
    <recommendedName>
        <fullName evidence="1">Amidohydrolase 3 domain-containing protein</fullName>
    </recommendedName>
</protein>
<feature type="domain" description="Amidohydrolase 3" evidence="1">
    <location>
        <begin position="51"/>
        <end position="525"/>
    </location>
</feature>
<organism evidence="2">
    <name type="scientific">uncultured Thermomicrobiales bacterium</name>
    <dbReference type="NCBI Taxonomy" id="1645740"/>
    <lineage>
        <taxon>Bacteria</taxon>
        <taxon>Pseudomonadati</taxon>
        <taxon>Thermomicrobiota</taxon>
        <taxon>Thermomicrobia</taxon>
        <taxon>Thermomicrobiales</taxon>
        <taxon>environmental samples</taxon>
    </lineage>
</organism>
<dbReference type="InterPro" id="IPR032466">
    <property type="entry name" value="Metal_Hydrolase"/>
</dbReference>